<dbReference type="InterPro" id="IPR033116">
    <property type="entry name" value="TRYPSIN_SER"/>
</dbReference>
<proteinExistence type="predicted"/>
<keyword evidence="3 5" id="KW-0720">Serine protease</keyword>
<dbReference type="Gene3D" id="2.60.120.650">
    <property type="entry name" value="Cupin"/>
    <property type="match status" value="1"/>
</dbReference>
<evidence type="ECO:0000256" key="6">
    <source>
        <dbReference type="SAM" id="SignalP"/>
    </source>
</evidence>
<dbReference type="Pfam" id="PF13621">
    <property type="entry name" value="Cupin_8"/>
    <property type="match status" value="1"/>
</dbReference>
<reference evidence="9" key="1">
    <citation type="submission" date="2022-08" db="EMBL/GenBank/DDBJ databases">
        <title>Genome sequencing of akame (Lates japonicus).</title>
        <authorList>
            <person name="Hashiguchi Y."/>
            <person name="Takahashi H."/>
        </authorList>
    </citation>
    <scope>NUCLEOTIDE SEQUENCE</scope>
    <source>
        <strain evidence="9">Kochi</strain>
    </source>
</reference>
<sequence>MEVKLLVCAVVLSAFTVTGNNAQLDVCGNAPLNTKIVGGENAPAGAWPWQASLHRNGRHFCGGSLINNEYVLTAAHCFTSTSTSGLVVYLGRETQQTVNLNEVSRTVSKVINHPDYSSDTNNNDVSLLRLSSTVEFTDYISPVCLAAEGSVFDAGTTCWVTGWGTIQTGVSLPFPQTLQEVSVPVVSNTQCNAAYGSITSNMICAGLDEGGKDSCQGDSGGPLVSKNGSRWVLAGVVSFGRGCAEAGFPGVYARASQYQTWINSQISSNQPGFVSFMASSSDEERADDGGGWFLNSDFRLEDEGPCNIDVLDSSSLSHQQFIERYAYSRPVILRGLTDNTKFRSLCSKSSLLRDYGERRVRLSTANTYSYRKVDVPFQEYVDILLRPQSTDALGSETLYFFGDNNFTEWQSLFEHYESPPYVLPHTSGAYSFGIAGPGTGVPFHWHGPGYSEIIYGRKRWFLYPPDKEPHFHPNYTTLSWVSETYPYLPEDEAPLECTIRPGEVLYFPDRWWHATLNLDTSVFISTFLG</sequence>
<comment type="caution">
    <text evidence="9">The sequence shown here is derived from an EMBL/GenBank/DDBJ whole genome shotgun (WGS) entry which is preliminary data.</text>
</comment>
<dbReference type="Pfam" id="PF00089">
    <property type="entry name" value="Trypsin"/>
    <property type="match status" value="1"/>
</dbReference>
<dbReference type="PROSITE" id="PS51184">
    <property type="entry name" value="JMJC"/>
    <property type="match status" value="1"/>
</dbReference>
<keyword evidence="1 5" id="KW-0645">Protease</keyword>
<evidence type="ECO:0000313" key="9">
    <source>
        <dbReference type="EMBL" id="GLD48842.1"/>
    </source>
</evidence>
<dbReference type="PANTHER" id="PTHR24252:SF7">
    <property type="entry name" value="HYALIN"/>
    <property type="match status" value="1"/>
</dbReference>
<dbReference type="PROSITE" id="PS50240">
    <property type="entry name" value="TRYPSIN_DOM"/>
    <property type="match status" value="1"/>
</dbReference>
<evidence type="ECO:0000256" key="5">
    <source>
        <dbReference type="RuleBase" id="RU363034"/>
    </source>
</evidence>
<evidence type="ECO:0000256" key="1">
    <source>
        <dbReference type="ARBA" id="ARBA00022670"/>
    </source>
</evidence>
<evidence type="ECO:0000313" key="10">
    <source>
        <dbReference type="Proteomes" id="UP001279410"/>
    </source>
</evidence>
<evidence type="ECO:0000259" key="8">
    <source>
        <dbReference type="PROSITE" id="PS51184"/>
    </source>
</evidence>
<dbReference type="AlphaFoldDB" id="A0AAD3QXY5"/>
<keyword evidence="4" id="KW-1015">Disulfide bond</keyword>
<dbReference type="InterPro" id="IPR001314">
    <property type="entry name" value="Peptidase_S1A"/>
</dbReference>
<dbReference type="InterPro" id="IPR041667">
    <property type="entry name" value="Cupin_8"/>
</dbReference>
<feature type="chain" id="PRO_5042000526" evidence="6">
    <location>
        <begin position="23"/>
        <end position="529"/>
    </location>
</feature>
<dbReference type="InterPro" id="IPR018114">
    <property type="entry name" value="TRYPSIN_HIS"/>
</dbReference>
<evidence type="ECO:0000256" key="3">
    <source>
        <dbReference type="ARBA" id="ARBA00022825"/>
    </source>
</evidence>
<protein>
    <submittedName>
        <fullName evidence="9">Trypsin I-P1-like protein</fullName>
    </submittedName>
</protein>
<dbReference type="SUPFAM" id="SSF51197">
    <property type="entry name" value="Clavaminate synthase-like"/>
    <property type="match status" value="1"/>
</dbReference>
<dbReference type="GO" id="GO:0006508">
    <property type="term" value="P:proteolysis"/>
    <property type="evidence" value="ECO:0007669"/>
    <property type="project" value="UniProtKB-KW"/>
</dbReference>
<evidence type="ECO:0000256" key="4">
    <source>
        <dbReference type="ARBA" id="ARBA00023157"/>
    </source>
</evidence>
<dbReference type="PROSITE" id="PS00134">
    <property type="entry name" value="TRYPSIN_HIS"/>
    <property type="match status" value="1"/>
</dbReference>
<keyword evidence="10" id="KW-1185">Reference proteome</keyword>
<dbReference type="PROSITE" id="PS00135">
    <property type="entry name" value="TRYPSIN_SER"/>
    <property type="match status" value="1"/>
</dbReference>
<dbReference type="PRINTS" id="PR00722">
    <property type="entry name" value="CHYMOTRYPSIN"/>
</dbReference>
<dbReference type="PANTHER" id="PTHR24252">
    <property type="entry name" value="ACROSIN-RELATED"/>
    <property type="match status" value="1"/>
</dbReference>
<name>A0AAD3QXY5_LATJO</name>
<gene>
    <name evidence="9" type="ORF">AKAME5_000274000</name>
</gene>
<dbReference type="SUPFAM" id="SSF50494">
    <property type="entry name" value="Trypsin-like serine proteases"/>
    <property type="match status" value="1"/>
</dbReference>
<feature type="domain" description="Peptidase S1" evidence="7">
    <location>
        <begin position="36"/>
        <end position="267"/>
    </location>
</feature>
<keyword evidence="6" id="KW-0732">Signal</keyword>
<feature type="domain" description="JmjC" evidence="8">
    <location>
        <begin position="407"/>
        <end position="529"/>
    </location>
</feature>
<dbReference type="InterPro" id="IPR003347">
    <property type="entry name" value="JmjC_dom"/>
</dbReference>
<feature type="signal peptide" evidence="6">
    <location>
        <begin position="1"/>
        <end position="22"/>
    </location>
</feature>
<organism evidence="9 10">
    <name type="scientific">Lates japonicus</name>
    <name type="common">Japanese lates</name>
    <dbReference type="NCBI Taxonomy" id="270547"/>
    <lineage>
        <taxon>Eukaryota</taxon>
        <taxon>Metazoa</taxon>
        <taxon>Chordata</taxon>
        <taxon>Craniata</taxon>
        <taxon>Vertebrata</taxon>
        <taxon>Euteleostomi</taxon>
        <taxon>Actinopterygii</taxon>
        <taxon>Neopterygii</taxon>
        <taxon>Teleostei</taxon>
        <taxon>Neoteleostei</taxon>
        <taxon>Acanthomorphata</taxon>
        <taxon>Carangaria</taxon>
        <taxon>Carangaria incertae sedis</taxon>
        <taxon>Centropomidae</taxon>
        <taxon>Lates</taxon>
    </lineage>
</organism>
<dbReference type="SMART" id="SM00020">
    <property type="entry name" value="Tryp_SPc"/>
    <property type="match status" value="1"/>
</dbReference>
<dbReference type="InterPro" id="IPR001254">
    <property type="entry name" value="Trypsin_dom"/>
</dbReference>
<dbReference type="CDD" id="cd00190">
    <property type="entry name" value="Tryp_SPc"/>
    <property type="match status" value="1"/>
</dbReference>
<dbReference type="Gene3D" id="2.40.10.10">
    <property type="entry name" value="Trypsin-like serine proteases"/>
    <property type="match status" value="1"/>
</dbReference>
<dbReference type="InterPro" id="IPR043504">
    <property type="entry name" value="Peptidase_S1_PA_chymotrypsin"/>
</dbReference>
<dbReference type="GO" id="GO:0004252">
    <property type="term" value="F:serine-type endopeptidase activity"/>
    <property type="evidence" value="ECO:0007669"/>
    <property type="project" value="InterPro"/>
</dbReference>
<dbReference type="InterPro" id="IPR009003">
    <property type="entry name" value="Peptidase_S1_PA"/>
</dbReference>
<accession>A0AAD3QXY5</accession>
<keyword evidence="2 5" id="KW-0378">Hydrolase</keyword>
<dbReference type="Proteomes" id="UP001279410">
    <property type="component" value="Unassembled WGS sequence"/>
</dbReference>
<dbReference type="FunFam" id="2.40.10.10:FF:000057">
    <property type="entry name" value="Zgc:100868"/>
    <property type="match status" value="1"/>
</dbReference>
<dbReference type="EMBL" id="BRZM01000007">
    <property type="protein sequence ID" value="GLD48842.1"/>
    <property type="molecule type" value="Genomic_DNA"/>
</dbReference>
<evidence type="ECO:0000256" key="2">
    <source>
        <dbReference type="ARBA" id="ARBA00022801"/>
    </source>
</evidence>
<evidence type="ECO:0000259" key="7">
    <source>
        <dbReference type="PROSITE" id="PS50240"/>
    </source>
</evidence>